<dbReference type="Gene3D" id="3.40.50.2000">
    <property type="entry name" value="Glycogen Phosphorylase B"/>
    <property type="match status" value="2"/>
</dbReference>
<sequence>MDTVGSGGVERRRLSMAKLLDKSRFELKIICTNTKGGIADEIRALGVEVIVIGDLNSPFDYKQFQKVNRIITEFKPHIIHGAVFEGVTMAAICGFVMRVPVVIIEETSDPQNRSWKGNMLMKFFGMLSDKAIGVSPAATEYLIHTLKIKAEKVQLILNGIAAPRKVSTEEITFLKESLGIGVSNIVIGSIGRMRDDNHKRFSDLIAAFALLVQKKLPVKLVLVGDGQERERYEKQVADLQLNDYVIFAGYQSDVALYYSIFNIFSLVSAYEAFGLVLAEAMLSKLPVVATKVGGMQYIVDDNVTGYLVEKFDIDAIAMKLEVLYENEQLRNEMGIAGYEKAIRNYTEERYVQKVEEIYFELIKKNKINNV</sequence>
<accession>A0ABN0QE24</accession>
<proteinExistence type="predicted"/>
<dbReference type="InterPro" id="IPR001296">
    <property type="entry name" value="Glyco_trans_1"/>
</dbReference>
<dbReference type="EMBL" id="AVFO01000042">
    <property type="protein sequence ID" value="ESU23547.1"/>
    <property type="molecule type" value="Genomic_DNA"/>
</dbReference>
<protein>
    <submittedName>
        <fullName evidence="3">Uncharacterized protein</fullName>
    </submittedName>
</protein>
<dbReference type="PANTHER" id="PTHR12526:SF630">
    <property type="entry name" value="GLYCOSYLTRANSFERASE"/>
    <property type="match status" value="1"/>
</dbReference>
<evidence type="ECO:0000259" key="2">
    <source>
        <dbReference type="Pfam" id="PF13439"/>
    </source>
</evidence>
<dbReference type="InterPro" id="IPR028098">
    <property type="entry name" value="Glyco_trans_4-like_N"/>
</dbReference>
<evidence type="ECO:0000313" key="4">
    <source>
        <dbReference type="Proteomes" id="UP000018234"/>
    </source>
</evidence>
<evidence type="ECO:0000259" key="1">
    <source>
        <dbReference type="Pfam" id="PF00534"/>
    </source>
</evidence>
<organism evidence="3 4">
    <name type="scientific">Flavobacterium saliperosum S13</name>
    <dbReference type="NCBI Taxonomy" id="1341155"/>
    <lineage>
        <taxon>Bacteria</taxon>
        <taxon>Pseudomonadati</taxon>
        <taxon>Bacteroidota</taxon>
        <taxon>Flavobacteriia</taxon>
        <taxon>Flavobacteriales</taxon>
        <taxon>Flavobacteriaceae</taxon>
        <taxon>Flavobacterium</taxon>
    </lineage>
</organism>
<feature type="domain" description="Glycosyltransferase subfamily 4-like N-terminal" evidence="2">
    <location>
        <begin position="7"/>
        <end position="160"/>
    </location>
</feature>
<name>A0ABN0QE24_9FLAO</name>
<dbReference type="SUPFAM" id="SSF53756">
    <property type="entry name" value="UDP-Glycosyltransferase/glycogen phosphorylase"/>
    <property type="match status" value="1"/>
</dbReference>
<dbReference type="PANTHER" id="PTHR12526">
    <property type="entry name" value="GLYCOSYLTRANSFERASE"/>
    <property type="match status" value="1"/>
</dbReference>
<reference evidence="3 4" key="1">
    <citation type="submission" date="2013-08" db="EMBL/GenBank/DDBJ databases">
        <title>Flavobacterium saliperosum type strain genome sequencing.</title>
        <authorList>
            <person name="Lee K."/>
            <person name="Yi H."/>
            <person name="Park S."/>
            <person name="Chun J."/>
        </authorList>
    </citation>
    <scope>NUCLEOTIDE SEQUENCE [LARGE SCALE GENOMIC DNA]</scope>
    <source>
        <strain evidence="3 4">S13</strain>
    </source>
</reference>
<dbReference type="Proteomes" id="UP000018234">
    <property type="component" value="Unassembled WGS sequence"/>
</dbReference>
<feature type="domain" description="Glycosyl transferase family 1" evidence="1">
    <location>
        <begin position="173"/>
        <end position="339"/>
    </location>
</feature>
<dbReference type="Pfam" id="PF13439">
    <property type="entry name" value="Glyco_transf_4"/>
    <property type="match status" value="1"/>
</dbReference>
<evidence type="ECO:0000313" key="3">
    <source>
        <dbReference type="EMBL" id="ESU23547.1"/>
    </source>
</evidence>
<dbReference type="Pfam" id="PF00534">
    <property type="entry name" value="Glycos_transf_1"/>
    <property type="match status" value="1"/>
</dbReference>
<comment type="caution">
    <text evidence="3">The sequence shown here is derived from an EMBL/GenBank/DDBJ whole genome shotgun (WGS) entry which is preliminary data.</text>
</comment>
<keyword evidence="4" id="KW-1185">Reference proteome</keyword>
<gene>
    <name evidence="3" type="ORF">FSS13T_22750</name>
</gene>